<evidence type="ECO:0000259" key="2">
    <source>
        <dbReference type="Pfam" id="PF13439"/>
    </source>
</evidence>
<dbReference type="Pfam" id="PF13439">
    <property type="entry name" value="Glyco_transf_4"/>
    <property type="match status" value="1"/>
</dbReference>
<dbReference type="Pfam" id="PF00534">
    <property type="entry name" value="Glycos_transf_1"/>
    <property type="match status" value="1"/>
</dbReference>
<dbReference type="InterPro" id="IPR001296">
    <property type="entry name" value="Glyco_trans_1"/>
</dbReference>
<dbReference type="Proteomes" id="UP000074561">
    <property type="component" value="Chromosome"/>
</dbReference>
<feature type="domain" description="Glycosyl transferase family 1" evidence="1">
    <location>
        <begin position="182"/>
        <end position="322"/>
    </location>
</feature>
<keyword evidence="6" id="KW-1185">Reference proteome</keyword>
<dbReference type="STRING" id="279113.CPter91_2569"/>
<dbReference type="SUPFAM" id="SSF53756">
    <property type="entry name" value="UDP-Glycosyltransferase/glycogen phosphorylase"/>
    <property type="match status" value="1"/>
</dbReference>
<sequence>MNRTQPLHVLNVAETIKGGIATYLDTLEHYSHDFNCHFEYLIPAAQTDQIASRKVQPHGYSRKGLGPLRLAVAIVRLARQRKPDVVYAHSTFAGVALCLAKPWLGRGIKTVYCAHGWASFRDRSKLVIQLSRIVERCMSYIPDAVVNISRHEHEINRRHGFSKKNILIQSTVLDRDSRGQAQRQAGDRLHVLFAARLDWEKGYDILVDAIHILQKSRPDFVYHIVGDAVLGNLKIEKIVADNVHYYGWVDHADIDCYYDRADVFIVPSRNEGFGLTVLEAFRSSVPVIASNRGALPELVEHAVNGLVFNCTAADLAEKLNELDLTTLRNYGRAGRHSYLDKFSPAQFVVSYQKLFGQLRGSI</sequence>
<gene>
    <name evidence="4" type="ORF">CPter291_2777</name>
    <name evidence="3" type="ORF">CPter91_2569</name>
</gene>
<evidence type="ECO:0000259" key="1">
    <source>
        <dbReference type="Pfam" id="PF00534"/>
    </source>
</evidence>
<dbReference type="CDD" id="cd03801">
    <property type="entry name" value="GT4_PimA-like"/>
    <property type="match status" value="1"/>
</dbReference>
<dbReference type="PATRIC" id="fig|279113.10.peg.2777"/>
<dbReference type="Proteomes" id="UP000074914">
    <property type="component" value="Chromosome"/>
</dbReference>
<protein>
    <submittedName>
        <fullName evidence="3">Glycosyl transferases group 1 family protein</fullName>
    </submittedName>
</protein>
<evidence type="ECO:0000313" key="5">
    <source>
        <dbReference type="Proteomes" id="UP000074561"/>
    </source>
</evidence>
<dbReference type="RefSeq" id="WP_061940439.1">
    <property type="nucleotide sequence ID" value="NZ_CP013234.1"/>
</dbReference>
<dbReference type="InterPro" id="IPR050194">
    <property type="entry name" value="Glycosyltransferase_grp1"/>
</dbReference>
<dbReference type="PANTHER" id="PTHR45947:SF13">
    <property type="entry name" value="TRANSFERASE"/>
    <property type="match status" value="1"/>
</dbReference>
<accession>A0A127QZE6</accession>
<dbReference type="KEGG" id="cpra:CPter91_2569"/>
<dbReference type="Gene3D" id="3.40.50.2000">
    <property type="entry name" value="Glycogen Phosphorylase B"/>
    <property type="match status" value="2"/>
</dbReference>
<reference evidence="5 6" key="1">
    <citation type="submission" date="2015-11" db="EMBL/GenBank/DDBJ databases">
        <title>Exploring the genomic traits of fungus-feeding bacterial genus Collimonas.</title>
        <authorList>
            <person name="Song C."/>
            <person name="Schmidt R."/>
            <person name="de Jager V."/>
            <person name="Krzyzanowska D."/>
            <person name="Jongedijk E."/>
            <person name="Cankar K."/>
            <person name="Beekwilder J."/>
            <person name="van Veen A."/>
            <person name="de Boer W."/>
            <person name="van Veen J.A."/>
            <person name="Garbeva P."/>
        </authorList>
    </citation>
    <scope>NUCLEOTIDE SEQUENCE [LARGE SCALE GENOMIC DNA]</scope>
    <source>
        <strain evidence="4 6">Ter291</strain>
        <strain evidence="3 5">Ter91</strain>
    </source>
</reference>
<feature type="domain" description="Glycosyltransferase subfamily 4-like N-terminal" evidence="2">
    <location>
        <begin position="18"/>
        <end position="166"/>
    </location>
</feature>
<dbReference type="InterPro" id="IPR028098">
    <property type="entry name" value="Glyco_trans_4-like_N"/>
</dbReference>
<evidence type="ECO:0000313" key="6">
    <source>
        <dbReference type="Proteomes" id="UP000074914"/>
    </source>
</evidence>
<proteinExistence type="predicted"/>
<dbReference type="EMBL" id="CP013236">
    <property type="protein sequence ID" value="AMP15032.1"/>
    <property type="molecule type" value="Genomic_DNA"/>
</dbReference>
<evidence type="ECO:0000313" key="3">
    <source>
        <dbReference type="EMBL" id="AMP04921.1"/>
    </source>
</evidence>
<dbReference type="AlphaFoldDB" id="A0A127QZE6"/>
<organism evidence="3 5">
    <name type="scientific">Collimonas pratensis</name>
    <dbReference type="NCBI Taxonomy" id="279113"/>
    <lineage>
        <taxon>Bacteria</taxon>
        <taxon>Pseudomonadati</taxon>
        <taxon>Pseudomonadota</taxon>
        <taxon>Betaproteobacteria</taxon>
        <taxon>Burkholderiales</taxon>
        <taxon>Oxalobacteraceae</taxon>
        <taxon>Collimonas</taxon>
    </lineage>
</organism>
<keyword evidence="3" id="KW-0808">Transferase</keyword>
<name>A0A127QZE6_9BURK</name>
<dbReference type="PANTHER" id="PTHR45947">
    <property type="entry name" value="SULFOQUINOVOSYL TRANSFERASE SQD2"/>
    <property type="match status" value="1"/>
</dbReference>
<dbReference type="OrthoDB" id="8779556at2"/>
<dbReference type="EMBL" id="CP013234">
    <property type="protein sequence ID" value="AMP04921.1"/>
    <property type="molecule type" value="Genomic_DNA"/>
</dbReference>
<dbReference type="GO" id="GO:0016757">
    <property type="term" value="F:glycosyltransferase activity"/>
    <property type="evidence" value="ECO:0007669"/>
    <property type="project" value="InterPro"/>
</dbReference>
<evidence type="ECO:0000313" key="4">
    <source>
        <dbReference type="EMBL" id="AMP15032.1"/>
    </source>
</evidence>